<reference evidence="1 2" key="1">
    <citation type="submission" date="2020-06" db="EMBL/GenBank/DDBJ databases">
        <title>Whole-genome sequence of Allochromatium humboldtianum DSM 21881, type strain.</title>
        <authorList>
            <person name="Kyndt J.A."/>
            <person name="Meyer T.E."/>
        </authorList>
    </citation>
    <scope>NUCLEOTIDE SEQUENCE [LARGE SCALE GENOMIC DNA]</scope>
    <source>
        <strain evidence="1 2">DSM 21881</strain>
    </source>
</reference>
<sequence>MGAVLEGEELWRADPDRLDALFTESVNPATLTECLDELRYWQWLHDIRWRMGQTEHPGEFQGDEDDRISARRWFVEGLLTELAPVDRAEAIHIADGLKGVVDEAERRAEILEHLLRTCP</sequence>
<gene>
    <name evidence="1" type="ORF">HW932_20980</name>
</gene>
<comment type="caution">
    <text evidence="1">The sequence shown here is derived from an EMBL/GenBank/DDBJ whole genome shotgun (WGS) entry which is preliminary data.</text>
</comment>
<protein>
    <submittedName>
        <fullName evidence="1">Uncharacterized protein</fullName>
    </submittedName>
</protein>
<accession>A0A850RFB6</accession>
<dbReference type="RefSeq" id="WP_176978403.1">
    <property type="nucleotide sequence ID" value="NZ_JABZEO010000036.1"/>
</dbReference>
<proteinExistence type="predicted"/>
<evidence type="ECO:0000313" key="2">
    <source>
        <dbReference type="Proteomes" id="UP000592294"/>
    </source>
</evidence>
<evidence type="ECO:0000313" key="1">
    <source>
        <dbReference type="EMBL" id="NVZ11725.1"/>
    </source>
</evidence>
<name>A0A850RFB6_9GAMM</name>
<dbReference type="AlphaFoldDB" id="A0A850RFB6"/>
<organism evidence="1 2">
    <name type="scientific">Allochromatium humboldtianum</name>
    <dbReference type="NCBI Taxonomy" id="504901"/>
    <lineage>
        <taxon>Bacteria</taxon>
        <taxon>Pseudomonadati</taxon>
        <taxon>Pseudomonadota</taxon>
        <taxon>Gammaproteobacteria</taxon>
        <taxon>Chromatiales</taxon>
        <taxon>Chromatiaceae</taxon>
        <taxon>Allochromatium</taxon>
    </lineage>
</organism>
<keyword evidence="2" id="KW-1185">Reference proteome</keyword>
<dbReference type="EMBL" id="JABZEO010000036">
    <property type="protein sequence ID" value="NVZ11725.1"/>
    <property type="molecule type" value="Genomic_DNA"/>
</dbReference>
<dbReference type="Proteomes" id="UP000592294">
    <property type="component" value="Unassembled WGS sequence"/>
</dbReference>